<dbReference type="EMBL" id="JYIY01000057">
    <property type="protein sequence ID" value="KJL39308.1"/>
    <property type="molecule type" value="Genomic_DNA"/>
</dbReference>
<dbReference type="Gene3D" id="3.20.20.150">
    <property type="entry name" value="Divalent-metal-dependent TIM barrel enzymes"/>
    <property type="match status" value="1"/>
</dbReference>
<dbReference type="GO" id="GO:0019324">
    <property type="term" value="P:L-lyxose metabolic process"/>
    <property type="evidence" value="ECO:0007669"/>
    <property type="project" value="TreeGrafter"/>
</dbReference>
<protein>
    <submittedName>
        <fullName evidence="6">L-rhamnose isomerase</fullName>
    </submittedName>
    <submittedName>
        <fullName evidence="7">Xylose isomerase</fullName>
        <ecNumber evidence="7">5.3.1.5</ecNumber>
    </submittedName>
</protein>
<dbReference type="RefSeq" id="WP_045246456.1">
    <property type="nucleotide sequence ID" value="NZ_DAIQHQ010000009.1"/>
</dbReference>
<evidence type="ECO:0000313" key="7">
    <source>
        <dbReference type="EMBL" id="KJL39308.1"/>
    </source>
</evidence>
<dbReference type="EC" id="5.3.1.5" evidence="7"/>
<keyword evidence="4 7" id="KW-0413">Isomerase</keyword>
<dbReference type="InterPro" id="IPR050337">
    <property type="entry name" value="L-rhamnose_isomerase"/>
</dbReference>
<evidence type="ECO:0000313" key="6">
    <source>
        <dbReference type="EMBL" id="HAN24501.1"/>
    </source>
</evidence>
<keyword evidence="2" id="KW-0479">Metal-binding</keyword>
<proteinExistence type="predicted"/>
<sequence>MSILTPAVRSTLEKQAIELPSWAFGNSGTRFKVFTTPGTPRDPFEKISDAAQVNRLTGLAPAVALHIPWDLVDDWSALREHAASEGVTLGTVNSNTFQDDDYKFGALTHEDDRIRRKAIDHHLTCIDVMHETGSRDLKIWLAEGSNYPGQNDMRARQDRLQDSLQQIYAHLGDEQRLVLEYKFFEPAFYHTDVPDWGTSYVQVAALGDKAMVCLDTGHHAPGTNIEFIVMQLLRLGKLGSFDFNSRFYADDDLIVGAADPFQLYRILSEVIRGGGLDNPDVVFMLDQCHNIENKILGQIRSVLNVQEMTARALLVDREALAAAQTANDVLAAQAVYMDAFYTDVRPALAEWREGRGLPADPMAAYLASGYQARIEAERVGGVQAGWGA</sequence>
<dbReference type="SUPFAM" id="SSF51658">
    <property type="entry name" value="Xylose isomerase-like"/>
    <property type="match status" value="1"/>
</dbReference>
<reference evidence="6 9" key="2">
    <citation type="journal article" date="2018" name="Nat. Biotechnol.">
        <title>A standardized bacterial taxonomy based on genome phylogeny substantially revises the tree of life.</title>
        <authorList>
            <person name="Parks D.H."/>
            <person name="Chuvochina M."/>
            <person name="Waite D.W."/>
            <person name="Rinke C."/>
            <person name="Skarshewski A."/>
            <person name="Chaumeil P.A."/>
            <person name="Hugenholtz P."/>
        </authorList>
    </citation>
    <scope>NUCLEOTIDE SEQUENCE [LARGE SCALE GENOMIC DNA]</scope>
    <source>
        <strain evidence="6">UBA9152</strain>
    </source>
</reference>
<dbReference type="Proteomes" id="UP000257479">
    <property type="component" value="Unassembled WGS sequence"/>
</dbReference>
<evidence type="ECO:0000313" key="8">
    <source>
        <dbReference type="Proteomes" id="UP000033451"/>
    </source>
</evidence>
<evidence type="ECO:0000256" key="2">
    <source>
        <dbReference type="ARBA" id="ARBA00022723"/>
    </source>
</evidence>
<dbReference type="GO" id="GO:0030145">
    <property type="term" value="F:manganese ion binding"/>
    <property type="evidence" value="ECO:0007669"/>
    <property type="project" value="InterPro"/>
</dbReference>
<keyword evidence="8" id="KW-1185">Reference proteome</keyword>
<evidence type="ECO:0000256" key="4">
    <source>
        <dbReference type="ARBA" id="ARBA00023235"/>
    </source>
</evidence>
<accession>A0A0F0M2I1</accession>
<dbReference type="GO" id="GO:0009045">
    <property type="term" value="F:xylose isomerase activity"/>
    <property type="evidence" value="ECO:0007669"/>
    <property type="project" value="UniProtKB-EC"/>
</dbReference>
<dbReference type="Pfam" id="PF06134">
    <property type="entry name" value="RhaA"/>
    <property type="match status" value="1"/>
</dbReference>
<keyword evidence="3" id="KW-0464">Manganese</keyword>
<dbReference type="PANTHER" id="PTHR30268">
    <property type="entry name" value="L-RHAMNOSE ISOMERASE"/>
    <property type="match status" value="1"/>
</dbReference>
<evidence type="ECO:0000256" key="5">
    <source>
        <dbReference type="ARBA" id="ARBA00023308"/>
    </source>
</evidence>
<dbReference type="InterPro" id="IPR036237">
    <property type="entry name" value="Xyl_isomerase-like_sf"/>
</dbReference>
<keyword evidence="5" id="KW-0684">Rhamnose metabolism</keyword>
<name>A0A0F0M2I1_9MICO</name>
<dbReference type="GO" id="GO:0008740">
    <property type="term" value="F:L-rhamnose isomerase activity"/>
    <property type="evidence" value="ECO:0007669"/>
    <property type="project" value="InterPro"/>
</dbReference>
<evidence type="ECO:0000313" key="9">
    <source>
        <dbReference type="Proteomes" id="UP000257479"/>
    </source>
</evidence>
<dbReference type="AlphaFoldDB" id="A0A0F0M2I1"/>
<dbReference type="OrthoDB" id="5174871at2"/>
<dbReference type="STRING" id="400772.RR49_00521"/>
<evidence type="ECO:0000256" key="1">
    <source>
        <dbReference type="ARBA" id="ARBA00022490"/>
    </source>
</evidence>
<organism evidence="7 8">
    <name type="scientific">Microbacterium ginsengisoli</name>
    <dbReference type="NCBI Taxonomy" id="400772"/>
    <lineage>
        <taxon>Bacteria</taxon>
        <taxon>Bacillati</taxon>
        <taxon>Actinomycetota</taxon>
        <taxon>Actinomycetes</taxon>
        <taxon>Micrococcales</taxon>
        <taxon>Microbacteriaceae</taxon>
        <taxon>Microbacterium</taxon>
    </lineage>
</organism>
<dbReference type="EMBL" id="DMNG01000137">
    <property type="protein sequence ID" value="HAN24501.1"/>
    <property type="molecule type" value="Genomic_DNA"/>
</dbReference>
<dbReference type="InterPro" id="IPR009308">
    <property type="entry name" value="Rhamnose_isomerase"/>
</dbReference>
<dbReference type="InterPro" id="IPR013457">
    <property type="entry name" value="Rhamnose_iso-rel"/>
</dbReference>
<evidence type="ECO:0000256" key="3">
    <source>
        <dbReference type="ARBA" id="ARBA00023211"/>
    </source>
</evidence>
<dbReference type="PATRIC" id="fig|400772.4.peg.554"/>
<dbReference type="NCBIfam" id="TIGR02635">
    <property type="entry name" value="RhaI_grampos"/>
    <property type="match status" value="1"/>
</dbReference>
<dbReference type="PANTHER" id="PTHR30268:SF0">
    <property type="entry name" value="L-RHAMNOSE ISOMERASE"/>
    <property type="match status" value="1"/>
</dbReference>
<comment type="caution">
    <text evidence="7">The sequence shown here is derived from an EMBL/GenBank/DDBJ whole genome shotgun (WGS) entry which is preliminary data.</text>
</comment>
<gene>
    <name evidence="7" type="primary">xylA_2</name>
    <name evidence="6" type="synonym">rhaI</name>
    <name evidence="6" type="ORF">DCP95_08015</name>
    <name evidence="7" type="ORF">RR49_00521</name>
</gene>
<dbReference type="Proteomes" id="UP000033451">
    <property type="component" value="Unassembled WGS sequence"/>
</dbReference>
<reference evidence="7 8" key="1">
    <citation type="submission" date="2015-02" db="EMBL/GenBank/DDBJ databases">
        <title>Draft genome sequences of ten Microbacterium spp. with emphasis on heavy metal contaminated environments.</title>
        <authorList>
            <person name="Corretto E."/>
        </authorList>
    </citation>
    <scope>NUCLEOTIDE SEQUENCE [LARGE SCALE GENOMIC DNA]</scope>
    <source>
        <strain evidence="7 8">DSM 18659</strain>
    </source>
</reference>
<dbReference type="GO" id="GO:0019301">
    <property type="term" value="P:rhamnose catabolic process"/>
    <property type="evidence" value="ECO:0007669"/>
    <property type="project" value="TreeGrafter"/>
</dbReference>
<keyword evidence="1" id="KW-0963">Cytoplasm</keyword>